<dbReference type="Pfam" id="PF00059">
    <property type="entry name" value="Lectin_C"/>
    <property type="match status" value="1"/>
</dbReference>
<dbReference type="GO" id="GO:0005886">
    <property type="term" value="C:plasma membrane"/>
    <property type="evidence" value="ECO:0007669"/>
    <property type="project" value="TreeGrafter"/>
</dbReference>
<keyword evidence="7" id="KW-1015">Disulfide bond</keyword>
<sequence>MDGAVVYADIKLAEVSSPGRNLDSVQKPEHQLCPRWHGIMLQVGWAGNIVLVAAVIVMGVWVINKTPQDREKQVKASEWSPNTTQYCPAGCEGSKASEDFRSTLKQKLCETGDGSCHLCPMQWRLHKNKCYWFSETIQSWEKSKEDCIAKKSHLLIIDDQEEKEFIQKNVKLVWTGLSVSMPKKIWIWTNGSLLKEKLFPAIQPEEGSCGAFEDKKIYAELCSAELKWVCQKGSVLL</sequence>
<evidence type="ECO:0000313" key="11">
    <source>
        <dbReference type="Proteomes" id="UP001178461"/>
    </source>
</evidence>
<gene>
    <name evidence="10" type="ORF">PODLI_1B006632</name>
</gene>
<dbReference type="GO" id="GO:0005576">
    <property type="term" value="C:extracellular region"/>
    <property type="evidence" value="ECO:0007669"/>
    <property type="project" value="UniProtKB-SubCell"/>
</dbReference>
<keyword evidence="3" id="KW-0964">Secreted</keyword>
<dbReference type="SMART" id="SM00034">
    <property type="entry name" value="CLECT"/>
    <property type="match status" value="1"/>
</dbReference>
<dbReference type="Proteomes" id="UP001178461">
    <property type="component" value="Chromosome 2"/>
</dbReference>
<dbReference type="Gene3D" id="3.10.100.10">
    <property type="entry name" value="Mannose-Binding Protein A, subunit A"/>
    <property type="match status" value="1"/>
</dbReference>
<protein>
    <submittedName>
        <fullName evidence="10">C-type lectin domain-containing protein</fullName>
    </submittedName>
</protein>
<evidence type="ECO:0000256" key="3">
    <source>
        <dbReference type="ARBA" id="ARBA00022525"/>
    </source>
</evidence>
<dbReference type="GO" id="GO:0030246">
    <property type="term" value="F:carbohydrate binding"/>
    <property type="evidence" value="ECO:0007669"/>
    <property type="project" value="UniProtKB-KW"/>
</dbReference>
<organism evidence="10 11">
    <name type="scientific">Podarcis lilfordi</name>
    <name type="common">Lilford's wall lizard</name>
    <dbReference type="NCBI Taxonomy" id="74358"/>
    <lineage>
        <taxon>Eukaryota</taxon>
        <taxon>Metazoa</taxon>
        <taxon>Chordata</taxon>
        <taxon>Craniata</taxon>
        <taxon>Vertebrata</taxon>
        <taxon>Euteleostomi</taxon>
        <taxon>Lepidosauria</taxon>
        <taxon>Squamata</taxon>
        <taxon>Bifurcata</taxon>
        <taxon>Unidentata</taxon>
        <taxon>Episquamata</taxon>
        <taxon>Laterata</taxon>
        <taxon>Lacertibaenia</taxon>
        <taxon>Lacertidae</taxon>
        <taxon>Podarcis</taxon>
    </lineage>
</organism>
<keyword evidence="4" id="KW-0430">Lectin</keyword>
<dbReference type="GO" id="GO:0009986">
    <property type="term" value="C:cell surface"/>
    <property type="evidence" value="ECO:0007669"/>
    <property type="project" value="TreeGrafter"/>
</dbReference>
<evidence type="ECO:0000259" key="9">
    <source>
        <dbReference type="PROSITE" id="PS50041"/>
    </source>
</evidence>
<keyword evidence="8" id="KW-0472">Membrane</keyword>
<dbReference type="GO" id="GO:0038023">
    <property type="term" value="F:signaling receptor activity"/>
    <property type="evidence" value="ECO:0007669"/>
    <property type="project" value="TreeGrafter"/>
</dbReference>
<dbReference type="AlphaFoldDB" id="A0AA35P039"/>
<evidence type="ECO:0000313" key="10">
    <source>
        <dbReference type="EMBL" id="CAI5767950.1"/>
    </source>
</evidence>
<evidence type="ECO:0000256" key="5">
    <source>
        <dbReference type="ARBA" id="ARBA00022968"/>
    </source>
</evidence>
<feature type="domain" description="C-type lectin" evidence="9">
    <location>
        <begin position="126"/>
        <end position="231"/>
    </location>
</feature>
<evidence type="ECO:0000256" key="4">
    <source>
        <dbReference type="ARBA" id="ARBA00022734"/>
    </source>
</evidence>
<dbReference type="GO" id="GO:0042269">
    <property type="term" value="P:regulation of natural killer cell mediated cytotoxicity"/>
    <property type="evidence" value="ECO:0007669"/>
    <property type="project" value="TreeGrafter"/>
</dbReference>
<keyword evidence="8" id="KW-0812">Transmembrane</keyword>
<evidence type="ECO:0000256" key="8">
    <source>
        <dbReference type="SAM" id="Phobius"/>
    </source>
</evidence>
<keyword evidence="6 8" id="KW-1133">Transmembrane helix</keyword>
<dbReference type="SUPFAM" id="SSF56436">
    <property type="entry name" value="C-type lectin-like"/>
    <property type="match status" value="1"/>
</dbReference>
<dbReference type="PROSITE" id="PS50041">
    <property type="entry name" value="C_TYPE_LECTIN_2"/>
    <property type="match status" value="1"/>
</dbReference>
<dbReference type="PANTHER" id="PTHR46784:SF1">
    <property type="entry name" value="KILLER CELL LECTIN-LIKE RECEPTOR SUBFAMILY B MEMBER 1"/>
    <property type="match status" value="1"/>
</dbReference>
<dbReference type="CDD" id="cd03593">
    <property type="entry name" value="CLECT_NK_receptors_like"/>
    <property type="match status" value="1"/>
</dbReference>
<evidence type="ECO:0000256" key="6">
    <source>
        <dbReference type="ARBA" id="ARBA00022989"/>
    </source>
</evidence>
<dbReference type="InterPro" id="IPR001304">
    <property type="entry name" value="C-type_lectin-like"/>
</dbReference>
<evidence type="ECO:0000256" key="2">
    <source>
        <dbReference type="ARBA" id="ARBA00004613"/>
    </source>
</evidence>
<name>A0AA35P039_9SAUR</name>
<evidence type="ECO:0000256" key="7">
    <source>
        <dbReference type="ARBA" id="ARBA00023157"/>
    </source>
</evidence>
<comment type="subcellular location">
    <subcellularLocation>
        <location evidence="1">Membrane</location>
        <topology evidence="1">Single-pass type II membrane protein</topology>
    </subcellularLocation>
    <subcellularLocation>
        <location evidence="2">Secreted</location>
    </subcellularLocation>
</comment>
<reference evidence="10" key="1">
    <citation type="submission" date="2022-12" db="EMBL/GenBank/DDBJ databases">
        <authorList>
            <person name="Alioto T."/>
            <person name="Alioto T."/>
            <person name="Gomez Garrido J."/>
        </authorList>
    </citation>
    <scope>NUCLEOTIDE SEQUENCE</scope>
</reference>
<dbReference type="InterPro" id="IPR016187">
    <property type="entry name" value="CTDL_fold"/>
</dbReference>
<dbReference type="InterPro" id="IPR016186">
    <property type="entry name" value="C-type_lectin-like/link_sf"/>
</dbReference>
<dbReference type="InterPro" id="IPR033992">
    <property type="entry name" value="NKR-like_CTLD"/>
</dbReference>
<proteinExistence type="predicted"/>
<dbReference type="InterPro" id="IPR051527">
    <property type="entry name" value="KLR_subfamily_B"/>
</dbReference>
<keyword evidence="11" id="KW-1185">Reference proteome</keyword>
<dbReference type="EMBL" id="OX395127">
    <property type="protein sequence ID" value="CAI5767950.1"/>
    <property type="molecule type" value="Genomic_DNA"/>
</dbReference>
<dbReference type="PANTHER" id="PTHR46784">
    <property type="entry name" value="KILLER CELL LECTIN-LIKE RECEPTOR SUBFAMILY B MEMBER 1"/>
    <property type="match status" value="1"/>
</dbReference>
<keyword evidence="5" id="KW-0735">Signal-anchor</keyword>
<feature type="transmembrane region" description="Helical" evidence="8">
    <location>
        <begin position="45"/>
        <end position="63"/>
    </location>
</feature>
<accession>A0AA35P039</accession>
<evidence type="ECO:0000256" key="1">
    <source>
        <dbReference type="ARBA" id="ARBA00004606"/>
    </source>
</evidence>